<organism evidence="1 2">
    <name type="scientific">Archaeoglobus profundus (strain DSM 5631 / JCM 9629 / NBRC 100127 / Av18)</name>
    <dbReference type="NCBI Taxonomy" id="572546"/>
    <lineage>
        <taxon>Archaea</taxon>
        <taxon>Methanobacteriati</taxon>
        <taxon>Methanobacteriota</taxon>
        <taxon>Archaeoglobi</taxon>
        <taxon>Archaeoglobales</taxon>
        <taxon>Archaeoglobaceae</taxon>
        <taxon>Archaeoglobus</taxon>
    </lineage>
</organism>
<dbReference type="PaxDb" id="572546-Arcpr_1318"/>
<dbReference type="RefSeq" id="WP_012940703.1">
    <property type="nucleotide sequence ID" value="NC_013741.1"/>
</dbReference>
<dbReference type="eggNOG" id="arCOG02990">
    <property type="taxonomic scope" value="Archaea"/>
</dbReference>
<dbReference type="HOGENOM" id="CLU_135429_0_0_2"/>
<protein>
    <recommendedName>
        <fullName evidence="3">DUF1850 domain-containing protein</fullName>
    </recommendedName>
</protein>
<accession>D2RE23</accession>
<dbReference type="AlphaFoldDB" id="D2RE23"/>
<evidence type="ECO:0008006" key="3">
    <source>
        <dbReference type="Google" id="ProtNLM"/>
    </source>
</evidence>
<dbReference type="Proteomes" id="UP000001901">
    <property type="component" value="Chromosome"/>
</dbReference>
<proteinExistence type="predicted"/>
<name>D2RE23_ARCPA</name>
<evidence type="ECO:0000313" key="1">
    <source>
        <dbReference type="EMBL" id="ADB58367.1"/>
    </source>
</evidence>
<dbReference type="GeneID" id="25394468"/>
<dbReference type="KEGG" id="apo:Arcpr_1318"/>
<evidence type="ECO:0000313" key="2">
    <source>
        <dbReference type="Proteomes" id="UP000001901"/>
    </source>
</evidence>
<sequence>MKKIFLLILFCFSTLILIYYISLYNVLTVQGDRNVQQMLIKDGTIVTLKFVHSVELFDYIEVYEVYDGNLILKKAMSKSFGWGLPYYGNLTFEDYYIVYRFNKSFRSFYVSTYDFNNYTLRVDNKTLKLDNFGTLVKLRVDDLWQWIFQRLKESLPMKEDCLDGKQS</sequence>
<gene>
    <name evidence="1" type="ordered locus">Arcpr_1318</name>
</gene>
<dbReference type="EMBL" id="CP001857">
    <property type="protein sequence ID" value="ADB58367.1"/>
    <property type="molecule type" value="Genomic_DNA"/>
</dbReference>
<keyword evidence="2" id="KW-1185">Reference proteome</keyword>
<reference evidence="1 2" key="1">
    <citation type="journal article" date="2010" name="Stand. Genomic Sci.">
        <title>Complete genome sequence of Archaeoglobus profundus type strain (AV18).</title>
        <authorList>
            <person name="von Jan M."/>
            <person name="Lapidus A."/>
            <person name="Del Rio T.G."/>
            <person name="Copeland A."/>
            <person name="Tice H."/>
            <person name="Cheng J.F."/>
            <person name="Lucas S."/>
            <person name="Chen F."/>
            <person name="Nolan M."/>
            <person name="Goodwin L."/>
            <person name="Han C."/>
            <person name="Pitluck S."/>
            <person name="Liolios K."/>
            <person name="Ivanova N."/>
            <person name="Mavromatis K."/>
            <person name="Ovchinnikova G."/>
            <person name="Chertkov O."/>
            <person name="Pati A."/>
            <person name="Chen A."/>
            <person name="Palaniappan K."/>
            <person name="Land M."/>
            <person name="Hauser L."/>
            <person name="Chang Y.J."/>
            <person name="Jeffries C.D."/>
            <person name="Saunders E."/>
            <person name="Brettin T."/>
            <person name="Detter J.C."/>
            <person name="Chain P."/>
            <person name="Eichinger K."/>
            <person name="Huber H."/>
            <person name="Spring S."/>
            <person name="Rohde M."/>
            <person name="Goker M."/>
            <person name="Wirth R."/>
            <person name="Woyke T."/>
            <person name="Bristow J."/>
            <person name="Eisen J.A."/>
            <person name="Markowitz V."/>
            <person name="Hugenholtz P."/>
            <person name="Kyrpides N.C."/>
            <person name="Klenk H.P."/>
        </authorList>
    </citation>
    <scope>NUCLEOTIDE SEQUENCE [LARGE SCALE GENOMIC DNA]</scope>
    <source>
        <strain evidence="2">DSM 5631 / JCM 9629 / NBRC 100127 / Av18</strain>
    </source>
</reference>
<dbReference type="STRING" id="572546.Arcpr_1318"/>
<dbReference type="InterPro" id="IPR015001">
    <property type="entry name" value="DUF1850"/>
</dbReference>
<dbReference type="Pfam" id="PF08905">
    <property type="entry name" value="DUF1850"/>
    <property type="match status" value="1"/>
</dbReference>